<reference evidence="2 3" key="1">
    <citation type="submission" date="2019-07" db="EMBL/GenBank/DDBJ databases">
        <title>Annotation for the trematode Paragonimus westermani.</title>
        <authorList>
            <person name="Choi Y.-J."/>
        </authorList>
    </citation>
    <scope>NUCLEOTIDE SEQUENCE [LARGE SCALE GENOMIC DNA]</scope>
    <source>
        <strain evidence="2">180907_Pwestermani</strain>
    </source>
</reference>
<name>A0A8T0DD89_9TREM</name>
<dbReference type="InterPro" id="IPR058912">
    <property type="entry name" value="HTH_animal"/>
</dbReference>
<dbReference type="Proteomes" id="UP000699462">
    <property type="component" value="Unassembled WGS sequence"/>
</dbReference>
<organism evidence="2 3">
    <name type="scientific">Paragonimus westermani</name>
    <dbReference type="NCBI Taxonomy" id="34504"/>
    <lineage>
        <taxon>Eukaryota</taxon>
        <taxon>Metazoa</taxon>
        <taxon>Spiralia</taxon>
        <taxon>Lophotrochozoa</taxon>
        <taxon>Platyhelminthes</taxon>
        <taxon>Trematoda</taxon>
        <taxon>Digenea</taxon>
        <taxon>Plagiorchiida</taxon>
        <taxon>Troglotremata</taxon>
        <taxon>Troglotrematidae</taxon>
        <taxon>Paragonimus</taxon>
    </lineage>
</organism>
<evidence type="ECO:0000313" key="3">
    <source>
        <dbReference type="Proteomes" id="UP000699462"/>
    </source>
</evidence>
<evidence type="ECO:0000313" key="2">
    <source>
        <dbReference type="EMBL" id="KAF8564717.1"/>
    </source>
</evidence>
<accession>A0A8T0DD89</accession>
<dbReference type="AlphaFoldDB" id="A0A8T0DD89"/>
<keyword evidence="3" id="KW-1185">Reference proteome</keyword>
<evidence type="ECO:0000259" key="1">
    <source>
        <dbReference type="Pfam" id="PF26215"/>
    </source>
</evidence>
<feature type="domain" description="Helix-turn-helix" evidence="1">
    <location>
        <begin position="1"/>
        <end position="39"/>
    </location>
</feature>
<sequence length="240" mass="27217">MTNRAMRMCTWDTVSDELTFLRTLFLQNGYPERFVDKTMERREKQDKMTLAEKKTVFISLPFKGDTIAETITRRLNTAINRTFYAANLRVCFNSAPALCLRLKDKVPASATSFCVYSFTCSCGTSYVGRTTRRLSERIREHHPAWINNGVTKTITSAIVAHLVDTNHTVNLASSFRLIYRVKGIHSKAVRCRILATAEAIGIRLNNPPLCAQKRFVQALKLPWPNIHTTTDQNAMVPVTS</sequence>
<gene>
    <name evidence="2" type="ORF">P879_06762</name>
</gene>
<dbReference type="Pfam" id="PF26215">
    <property type="entry name" value="HTH_animal"/>
    <property type="match status" value="1"/>
</dbReference>
<dbReference type="EMBL" id="JTDF01008014">
    <property type="protein sequence ID" value="KAF8564717.1"/>
    <property type="molecule type" value="Genomic_DNA"/>
</dbReference>
<proteinExistence type="predicted"/>
<dbReference type="OrthoDB" id="6248590at2759"/>
<comment type="caution">
    <text evidence="2">The sequence shown here is derived from an EMBL/GenBank/DDBJ whole genome shotgun (WGS) entry which is preliminary data.</text>
</comment>
<protein>
    <recommendedName>
        <fullName evidence="1">Helix-turn-helix domain-containing protein</fullName>
    </recommendedName>
</protein>